<organism evidence="1">
    <name type="scientific">uncultured Arthrobacter sp</name>
    <dbReference type="NCBI Taxonomy" id="114050"/>
    <lineage>
        <taxon>Bacteria</taxon>
        <taxon>Bacillati</taxon>
        <taxon>Actinomycetota</taxon>
        <taxon>Actinomycetes</taxon>
        <taxon>Micrococcales</taxon>
        <taxon>Micrococcaceae</taxon>
        <taxon>Arthrobacter</taxon>
        <taxon>environmental samples</taxon>
    </lineage>
</organism>
<dbReference type="AlphaFoldDB" id="A0A6J4I6B5"/>
<accession>A0A6J4I6B5</accession>
<dbReference type="RefSeq" id="WP_294567589.1">
    <property type="nucleotide sequence ID" value="NZ_CADCTE010000099.1"/>
</dbReference>
<name>A0A6J4I6B5_9MICC</name>
<protein>
    <submittedName>
        <fullName evidence="1">Uncharacterized protein</fullName>
    </submittedName>
</protein>
<dbReference type="EMBL" id="CADCTE010000099">
    <property type="protein sequence ID" value="CAA9242393.1"/>
    <property type="molecule type" value="Genomic_DNA"/>
</dbReference>
<gene>
    <name evidence="1" type="ORF">AVDCRST_MAG83-1706</name>
</gene>
<proteinExistence type="predicted"/>
<evidence type="ECO:0000313" key="1">
    <source>
        <dbReference type="EMBL" id="CAA9242393.1"/>
    </source>
</evidence>
<reference evidence="1" key="1">
    <citation type="submission" date="2020-02" db="EMBL/GenBank/DDBJ databases">
        <authorList>
            <person name="Meier V. D."/>
        </authorList>
    </citation>
    <scope>NUCLEOTIDE SEQUENCE</scope>
    <source>
        <strain evidence="1">AVDCRST_MAG83</strain>
    </source>
</reference>
<sequence length="61" mass="6518">MAEVTISAEREALIYGDGMGQAHVISSPHWRPASLSGSVERRVLAARLRAIADVVDGTVED</sequence>